<sequence length="391" mass="44390">MQKWIHQPSNSLLMLGDFNANYYVFPYEVDPDTEIVIKGQFPYSRYMSFTLSGQIDTVIATAPDRALIPDPGSTNPFLPGADWNAENRNYTIRIRSTAPPQGSEHFVPEAGNNTFYAGTLKDGTPNRFGLIGFRIYVPSIGYDKTGGVGLPKITYCAARKDFINKSISLTIDKITQAENLLNQVNVFNKETSFQRCSDMVERNCDLTWSRISAIATRILQPDLNTVYVISDQIKRDLGKLLFIRWKAPTFPDTYHNIGILGNEEMRYWSMSFITRVGLLGLYSLSDFQTIIDRKGYVNLVISFGAPRPSTVTPENGFSWIDASKLPLVPLTLFYRNNQVYQGFPYTAKNVPEGQIVPPEVMGEYYPCGTYVNPLYFNSCYYDFNDKHDKNK</sequence>
<accession>A0A1M6H4Z5</accession>
<gene>
    <name evidence="1" type="ORF">SAMN05444401_2369</name>
</gene>
<reference evidence="1 2" key="1">
    <citation type="submission" date="2016-11" db="EMBL/GenBank/DDBJ databases">
        <authorList>
            <person name="Jaros S."/>
            <person name="Januszkiewicz K."/>
            <person name="Wedrychowicz H."/>
        </authorList>
    </citation>
    <scope>NUCLEOTIDE SEQUENCE [LARGE SCALE GENOMIC DNA]</scope>
    <source>
        <strain evidence="1 2">DSM 21864</strain>
    </source>
</reference>
<dbReference type="RefSeq" id="WP_073006757.1">
    <property type="nucleotide sequence ID" value="NZ_FQZO01000003.1"/>
</dbReference>
<organism evidence="1 2">
    <name type="scientific">Clostridium amylolyticum</name>
    <dbReference type="NCBI Taxonomy" id="1121298"/>
    <lineage>
        <taxon>Bacteria</taxon>
        <taxon>Bacillati</taxon>
        <taxon>Bacillota</taxon>
        <taxon>Clostridia</taxon>
        <taxon>Eubacteriales</taxon>
        <taxon>Clostridiaceae</taxon>
        <taxon>Clostridium</taxon>
    </lineage>
</organism>
<dbReference type="Proteomes" id="UP000184080">
    <property type="component" value="Unassembled WGS sequence"/>
</dbReference>
<protein>
    <submittedName>
        <fullName evidence="1">Uncharacterized protein</fullName>
    </submittedName>
</protein>
<name>A0A1M6H4Z5_9CLOT</name>
<dbReference type="AlphaFoldDB" id="A0A1M6H4Z5"/>
<dbReference type="EMBL" id="FQZO01000003">
    <property type="protein sequence ID" value="SHJ17192.1"/>
    <property type="molecule type" value="Genomic_DNA"/>
</dbReference>
<evidence type="ECO:0000313" key="1">
    <source>
        <dbReference type="EMBL" id="SHJ17192.1"/>
    </source>
</evidence>
<dbReference type="STRING" id="1121298.SAMN05444401_2369"/>
<keyword evidence="2" id="KW-1185">Reference proteome</keyword>
<proteinExistence type="predicted"/>
<evidence type="ECO:0000313" key="2">
    <source>
        <dbReference type="Proteomes" id="UP000184080"/>
    </source>
</evidence>
<dbReference type="OrthoDB" id="9146291at2"/>